<dbReference type="InterPro" id="IPR000504">
    <property type="entry name" value="RRM_dom"/>
</dbReference>
<feature type="non-terminal residue" evidence="4">
    <location>
        <position position="1"/>
    </location>
</feature>
<reference evidence="4" key="1">
    <citation type="submission" date="2023-10" db="EMBL/GenBank/DDBJ databases">
        <title>Genome assembly of Pristionchus species.</title>
        <authorList>
            <person name="Yoshida K."/>
            <person name="Sommer R.J."/>
        </authorList>
    </citation>
    <scope>NUCLEOTIDE SEQUENCE</scope>
    <source>
        <strain evidence="4">RS0144</strain>
    </source>
</reference>
<evidence type="ECO:0000259" key="3">
    <source>
        <dbReference type="PROSITE" id="PS50102"/>
    </source>
</evidence>
<organism evidence="4 5">
    <name type="scientific">Pristionchus entomophagus</name>
    <dbReference type="NCBI Taxonomy" id="358040"/>
    <lineage>
        <taxon>Eukaryota</taxon>
        <taxon>Metazoa</taxon>
        <taxon>Ecdysozoa</taxon>
        <taxon>Nematoda</taxon>
        <taxon>Chromadorea</taxon>
        <taxon>Rhabditida</taxon>
        <taxon>Rhabditina</taxon>
        <taxon>Diplogasteromorpha</taxon>
        <taxon>Diplogasteroidea</taxon>
        <taxon>Neodiplogasteridae</taxon>
        <taxon>Pristionchus</taxon>
    </lineage>
</organism>
<keyword evidence="1 2" id="KW-0694">RNA-binding</keyword>
<dbReference type="PROSITE" id="PS50102">
    <property type="entry name" value="RRM"/>
    <property type="match status" value="1"/>
</dbReference>
<dbReference type="AlphaFoldDB" id="A0AAV5UEL4"/>
<gene>
    <name evidence="4" type="ORF">PENTCL1PPCAC_27575</name>
</gene>
<dbReference type="InterPro" id="IPR050502">
    <property type="entry name" value="Euk_RNA-bind_prot"/>
</dbReference>
<dbReference type="SMART" id="SM00360">
    <property type="entry name" value="RRM"/>
    <property type="match status" value="1"/>
</dbReference>
<protein>
    <recommendedName>
        <fullName evidence="3">RRM domain-containing protein</fullName>
    </recommendedName>
</protein>
<evidence type="ECO:0000256" key="2">
    <source>
        <dbReference type="PROSITE-ProRule" id="PRU00176"/>
    </source>
</evidence>
<dbReference type="CDD" id="cd00590">
    <property type="entry name" value="RRM_SF"/>
    <property type="match status" value="1"/>
</dbReference>
<dbReference type="Proteomes" id="UP001432027">
    <property type="component" value="Unassembled WGS sequence"/>
</dbReference>
<dbReference type="SUPFAM" id="SSF54928">
    <property type="entry name" value="RNA-binding domain, RBD"/>
    <property type="match status" value="1"/>
</dbReference>
<evidence type="ECO:0000313" key="4">
    <source>
        <dbReference type="EMBL" id="GMT05401.1"/>
    </source>
</evidence>
<name>A0AAV5UEL4_9BILA</name>
<comment type="caution">
    <text evidence="4">The sequence shown here is derived from an EMBL/GenBank/DDBJ whole genome shotgun (WGS) entry which is preliminary data.</text>
</comment>
<dbReference type="PANTHER" id="PTHR48025:SF1">
    <property type="entry name" value="RRM DOMAIN-CONTAINING PROTEIN"/>
    <property type="match status" value="1"/>
</dbReference>
<dbReference type="EMBL" id="BTSX01000006">
    <property type="protein sequence ID" value="GMT05401.1"/>
    <property type="molecule type" value="Genomic_DNA"/>
</dbReference>
<evidence type="ECO:0000313" key="5">
    <source>
        <dbReference type="Proteomes" id="UP001432027"/>
    </source>
</evidence>
<dbReference type="InterPro" id="IPR035979">
    <property type="entry name" value="RBD_domain_sf"/>
</dbReference>
<accession>A0AAV5UEL4</accession>
<sequence length="132" mass="15054">AKINGTSASSSTSGEEKRKRLYVDKIPTDWSLDTFKARFQEFGKVTDVRIFERPGKKFGFVEFETSTEAINAIKAYGDSASRNPSLSVSFSIDKQSQANQQRQNRKRHLAKELIKLAAEDLLSPEKKQRRRK</sequence>
<dbReference type="Gene3D" id="3.30.70.330">
    <property type="match status" value="1"/>
</dbReference>
<dbReference type="PANTHER" id="PTHR48025">
    <property type="entry name" value="OS02G0815200 PROTEIN"/>
    <property type="match status" value="1"/>
</dbReference>
<dbReference type="GO" id="GO:0003723">
    <property type="term" value="F:RNA binding"/>
    <property type="evidence" value="ECO:0007669"/>
    <property type="project" value="UniProtKB-UniRule"/>
</dbReference>
<evidence type="ECO:0000256" key="1">
    <source>
        <dbReference type="ARBA" id="ARBA00022884"/>
    </source>
</evidence>
<keyword evidence="5" id="KW-1185">Reference proteome</keyword>
<dbReference type="InterPro" id="IPR012677">
    <property type="entry name" value="Nucleotide-bd_a/b_plait_sf"/>
</dbReference>
<dbReference type="Pfam" id="PF00076">
    <property type="entry name" value="RRM_1"/>
    <property type="match status" value="1"/>
</dbReference>
<feature type="domain" description="RRM" evidence="3">
    <location>
        <begin position="19"/>
        <end position="93"/>
    </location>
</feature>
<proteinExistence type="predicted"/>